<proteinExistence type="predicted"/>
<protein>
    <submittedName>
        <fullName evidence="3">Uncharacterized protein</fullName>
    </submittedName>
</protein>
<feature type="transmembrane region" description="Helical" evidence="2">
    <location>
        <begin position="90"/>
        <end position="111"/>
    </location>
</feature>
<dbReference type="RefSeq" id="WP_328735234.1">
    <property type="nucleotide sequence ID" value="NZ_CP108038.1"/>
</dbReference>
<accession>A0ABZ1QY96</accession>
<evidence type="ECO:0000313" key="4">
    <source>
        <dbReference type="Proteomes" id="UP001432071"/>
    </source>
</evidence>
<feature type="region of interest" description="Disordered" evidence="1">
    <location>
        <begin position="1"/>
        <end position="86"/>
    </location>
</feature>
<feature type="compositionally biased region" description="Low complexity" evidence="1">
    <location>
        <begin position="149"/>
        <end position="196"/>
    </location>
</feature>
<organism evidence="3 4">
    <name type="scientific">Streptomyces bobili</name>
    <dbReference type="NCBI Taxonomy" id="67280"/>
    <lineage>
        <taxon>Bacteria</taxon>
        <taxon>Bacillati</taxon>
        <taxon>Actinomycetota</taxon>
        <taxon>Actinomycetes</taxon>
        <taxon>Kitasatosporales</taxon>
        <taxon>Streptomycetaceae</taxon>
        <taxon>Streptomyces</taxon>
    </lineage>
</organism>
<feature type="region of interest" description="Disordered" evidence="1">
    <location>
        <begin position="112"/>
        <end position="213"/>
    </location>
</feature>
<evidence type="ECO:0000256" key="1">
    <source>
        <dbReference type="SAM" id="MobiDB-lite"/>
    </source>
</evidence>
<keyword evidence="2" id="KW-0472">Membrane</keyword>
<dbReference type="GeneID" id="93762433"/>
<evidence type="ECO:0000313" key="3">
    <source>
        <dbReference type="EMBL" id="WUN87427.1"/>
    </source>
</evidence>
<reference evidence="3" key="1">
    <citation type="submission" date="2022-10" db="EMBL/GenBank/DDBJ databases">
        <title>The complete genomes of actinobacterial strains from the NBC collection.</title>
        <authorList>
            <person name="Joergensen T.S."/>
            <person name="Alvarez Arevalo M."/>
            <person name="Sterndorff E.B."/>
            <person name="Faurdal D."/>
            <person name="Vuksanovic O."/>
            <person name="Mourched A.-S."/>
            <person name="Charusanti P."/>
            <person name="Shaw S."/>
            <person name="Blin K."/>
            <person name="Weber T."/>
        </authorList>
    </citation>
    <scope>NUCLEOTIDE SEQUENCE</scope>
    <source>
        <strain evidence="3">NBC_00302</strain>
    </source>
</reference>
<name>A0ABZ1QY96_9ACTN</name>
<gene>
    <name evidence="3" type="ORF">OHT53_15650</name>
</gene>
<keyword evidence="4" id="KW-1185">Reference proteome</keyword>
<keyword evidence="2" id="KW-1133">Transmembrane helix</keyword>
<dbReference type="EMBL" id="CP108038">
    <property type="protein sequence ID" value="WUN87427.1"/>
    <property type="molecule type" value="Genomic_DNA"/>
</dbReference>
<dbReference type="Proteomes" id="UP001432071">
    <property type="component" value="Chromosome"/>
</dbReference>
<feature type="compositionally biased region" description="Polar residues" evidence="1">
    <location>
        <begin position="1"/>
        <end position="12"/>
    </location>
</feature>
<evidence type="ECO:0000256" key="2">
    <source>
        <dbReference type="SAM" id="Phobius"/>
    </source>
</evidence>
<keyword evidence="2" id="KW-0812">Transmembrane</keyword>
<sequence length="213" mass="21390">MSRPGESTNRPVQPNVYLPYAEADPPPYEAYRDPAAAHGWENAYDETSELPRIAQEPVPHAYDAQAYDDDPQAAGGRADRRRAARRPRRAIAALGAVGVVSVAALVAGFAFTGSSDDTEKGGPEGTRSAAPDSAGETESPSLSPETDAGRSAGTGTSPTGAQSTPSPGPTSSEPPAASPSAAPATGSAPSAASSAPVADSGKGNPKGRGKGPR</sequence>